<evidence type="ECO:0000313" key="4">
    <source>
        <dbReference type="Proteomes" id="UP001242342"/>
    </source>
</evidence>
<protein>
    <submittedName>
        <fullName evidence="2">Uncharacterized protein</fullName>
    </submittedName>
</protein>
<gene>
    <name evidence="2" type="ORF">CSC81_03630</name>
    <name evidence="1" type="ORF">Q8W23_04025</name>
</gene>
<reference evidence="1 4" key="3">
    <citation type="submission" date="2023-07" db="EMBL/GenBank/DDBJ databases">
        <title>Genome content predicts the carbon catabolic preferences of heterotrophic bacteria.</title>
        <authorList>
            <person name="Gralka M."/>
        </authorList>
    </citation>
    <scope>NUCLEOTIDE SEQUENCE [LARGE SCALE GENOMIC DNA]</scope>
    <source>
        <strain evidence="1 4">4G03</strain>
    </source>
</reference>
<dbReference type="RefSeq" id="WP_099214411.1">
    <property type="nucleotide sequence ID" value="NZ_JAUYVU010000002.1"/>
</dbReference>
<comment type="caution">
    <text evidence="2">The sequence shown here is derived from an EMBL/GenBank/DDBJ whole genome shotgun (WGS) entry which is preliminary data.</text>
</comment>
<evidence type="ECO:0000313" key="3">
    <source>
        <dbReference type="Proteomes" id="UP000222163"/>
    </source>
</evidence>
<dbReference type="Proteomes" id="UP000222163">
    <property type="component" value="Unassembled WGS sequence"/>
</dbReference>
<reference evidence="2" key="2">
    <citation type="submission" date="2017-10" db="EMBL/GenBank/DDBJ databases">
        <authorList>
            <person name="Enke T.N."/>
            <person name="Cordero O.X."/>
        </authorList>
    </citation>
    <scope>NUCLEOTIDE SEQUENCE</scope>
    <source>
        <strain evidence="2">4G03</strain>
    </source>
</reference>
<keyword evidence="4" id="KW-1185">Reference proteome</keyword>
<reference evidence="2 3" key="1">
    <citation type="journal article" date="2016" name="Nat. Commun.">
        <title>Microbial interactions lead to rapid micro-scale successions on model marine particles.</title>
        <authorList>
            <person name="Datta M.S."/>
            <person name="Sliwerska E."/>
            <person name="Gore J."/>
            <person name="Polz M.F."/>
            <person name="Cordero O.X."/>
        </authorList>
    </citation>
    <scope>NUCLEOTIDE SEQUENCE [LARGE SCALE GENOMIC DNA]</scope>
    <source>
        <strain evidence="2 3">4G03</strain>
    </source>
</reference>
<dbReference type="AlphaFoldDB" id="A0A2G1BX22"/>
<evidence type="ECO:0000313" key="2">
    <source>
        <dbReference type="EMBL" id="PHN98592.1"/>
    </source>
</evidence>
<dbReference type="EMBL" id="JAUYVU010000002">
    <property type="protein sequence ID" value="MDP2540635.1"/>
    <property type="molecule type" value="Genomic_DNA"/>
</dbReference>
<name>A0A2G1BX22_9FLAO</name>
<accession>A0A2G1BX22</accession>
<proteinExistence type="predicted"/>
<dbReference type="Proteomes" id="UP001242342">
    <property type="component" value="Unassembled WGS sequence"/>
</dbReference>
<dbReference type="EMBL" id="PDUU01000003">
    <property type="protein sequence ID" value="PHN98592.1"/>
    <property type="molecule type" value="Genomic_DNA"/>
</dbReference>
<accession>A0A497Z1U7</accession>
<sequence length="63" mass="7681">MKNTNHLSIDKPLKKHLNQTLKEFRKYRFSEGELKSEEKKSKDFFGFLFKEYDSMNDLVKDMF</sequence>
<evidence type="ECO:0000313" key="1">
    <source>
        <dbReference type="EMBL" id="MDP2540635.1"/>
    </source>
</evidence>
<organism evidence="2 3">
    <name type="scientific">Tenacibaculum discolor</name>
    <dbReference type="NCBI Taxonomy" id="361581"/>
    <lineage>
        <taxon>Bacteria</taxon>
        <taxon>Pseudomonadati</taxon>
        <taxon>Bacteroidota</taxon>
        <taxon>Flavobacteriia</taxon>
        <taxon>Flavobacteriales</taxon>
        <taxon>Flavobacteriaceae</taxon>
        <taxon>Tenacibaculum</taxon>
    </lineage>
</organism>